<dbReference type="InterPro" id="IPR011006">
    <property type="entry name" value="CheY-like_superfamily"/>
</dbReference>
<keyword evidence="9" id="KW-0808">Transferase</keyword>
<dbReference type="InterPro" id="IPR000700">
    <property type="entry name" value="PAS-assoc_C"/>
</dbReference>
<dbReference type="CDD" id="cd00082">
    <property type="entry name" value="HisKA"/>
    <property type="match status" value="1"/>
</dbReference>
<organism evidence="9 10">
    <name type="scientific">Achromobacter marplatensis</name>
    <dbReference type="NCBI Taxonomy" id="470868"/>
    <lineage>
        <taxon>Bacteria</taxon>
        <taxon>Pseudomonadati</taxon>
        <taxon>Pseudomonadota</taxon>
        <taxon>Betaproteobacteria</taxon>
        <taxon>Burkholderiales</taxon>
        <taxon>Alcaligenaceae</taxon>
        <taxon>Achromobacter</taxon>
    </lineage>
</organism>
<accession>A0ABX9G964</accession>
<dbReference type="Pfam" id="PF00512">
    <property type="entry name" value="HisKA"/>
    <property type="match status" value="1"/>
</dbReference>
<dbReference type="InterPro" id="IPR000014">
    <property type="entry name" value="PAS"/>
</dbReference>
<dbReference type="PANTHER" id="PTHR43065:SF49">
    <property type="entry name" value="HISTIDINE KINASE"/>
    <property type="match status" value="1"/>
</dbReference>
<feature type="domain" description="Histidine kinase" evidence="5">
    <location>
        <begin position="162"/>
        <end position="383"/>
    </location>
</feature>
<dbReference type="PANTHER" id="PTHR43065">
    <property type="entry name" value="SENSOR HISTIDINE KINASE"/>
    <property type="match status" value="1"/>
</dbReference>
<evidence type="ECO:0000259" key="7">
    <source>
        <dbReference type="PROSITE" id="PS50112"/>
    </source>
</evidence>
<dbReference type="InterPro" id="IPR035965">
    <property type="entry name" value="PAS-like_dom_sf"/>
</dbReference>
<dbReference type="PROSITE" id="PS50112">
    <property type="entry name" value="PAS"/>
    <property type="match status" value="1"/>
</dbReference>
<dbReference type="InterPro" id="IPR003661">
    <property type="entry name" value="HisK_dim/P_dom"/>
</dbReference>
<dbReference type="PROSITE" id="PS50113">
    <property type="entry name" value="PAC"/>
    <property type="match status" value="1"/>
</dbReference>
<comment type="catalytic activity">
    <reaction evidence="1">
        <text>ATP + protein L-histidine = ADP + protein N-phospho-L-histidine.</text>
        <dbReference type="EC" id="2.7.13.3"/>
    </reaction>
</comment>
<feature type="domain" description="PAS" evidence="7">
    <location>
        <begin position="15"/>
        <end position="70"/>
    </location>
</feature>
<dbReference type="SUPFAM" id="SSF47384">
    <property type="entry name" value="Homodimeric domain of signal transducing histidine kinase"/>
    <property type="match status" value="1"/>
</dbReference>
<dbReference type="InterPro" id="IPR001789">
    <property type="entry name" value="Sig_transdc_resp-reg_receiver"/>
</dbReference>
<protein>
    <recommendedName>
        <fullName evidence="2">histidine kinase</fullName>
        <ecNumber evidence="2">2.7.13.3</ecNumber>
    </recommendedName>
</protein>
<proteinExistence type="predicted"/>
<dbReference type="InterPro" id="IPR004358">
    <property type="entry name" value="Sig_transdc_His_kin-like_C"/>
</dbReference>
<evidence type="ECO:0000313" key="9">
    <source>
        <dbReference type="EMBL" id="RBP15981.1"/>
    </source>
</evidence>
<dbReference type="Gene3D" id="3.30.450.20">
    <property type="entry name" value="PAS domain"/>
    <property type="match status" value="1"/>
</dbReference>
<dbReference type="NCBIfam" id="TIGR00229">
    <property type="entry name" value="sensory_box"/>
    <property type="match status" value="1"/>
</dbReference>
<dbReference type="CDD" id="cd00156">
    <property type="entry name" value="REC"/>
    <property type="match status" value="1"/>
</dbReference>
<evidence type="ECO:0000259" key="5">
    <source>
        <dbReference type="PROSITE" id="PS50109"/>
    </source>
</evidence>
<evidence type="ECO:0000256" key="3">
    <source>
        <dbReference type="ARBA" id="ARBA00022553"/>
    </source>
</evidence>
<dbReference type="InterPro" id="IPR036890">
    <property type="entry name" value="HATPase_C_sf"/>
</dbReference>
<dbReference type="SUPFAM" id="SSF52172">
    <property type="entry name" value="CheY-like"/>
    <property type="match status" value="1"/>
</dbReference>
<evidence type="ECO:0000313" key="10">
    <source>
        <dbReference type="Proteomes" id="UP000252124"/>
    </source>
</evidence>
<gene>
    <name evidence="9" type="ORF">DFP87_11250</name>
</gene>
<dbReference type="InterPro" id="IPR005467">
    <property type="entry name" value="His_kinase_dom"/>
</dbReference>
<dbReference type="Gene3D" id="3.30.565.10">
    <property type="entry name" value="Histidine kinase-like ATPase, C-terminal domain"/>
    <property type="match status" value="1"/>
</dbReference>
<dbReference type="InterPro" id="IPR003594">
    <property type="entry name" value="HATPase_dom"/>
</dbReference>
<evidence type="ECO:0000256" key="2">
    <source>
        <dbReference type="ARBA" id="ARBA00012438"/>
    </source>
</evidence>
<feature type="domain" description="Response regulatory" evidence="6">
    <location>
        <begin position="405"/>
        <end position="517"/>
    </location>
</feature>
<dbReference type="SUPFAM" id="SSF55785">
    <property type="entry name" value="PYP-like sensor domain (PAS domain)"/>
    <property type="match status" value="1"/>
</dbReference>
<feature type="modified residue" description="4-aspartylphosphate" evidence="4">
    <location>
        <position position="456"/>
    </location>
</feature>
<dbReference type="SMART" id="SM00091">
    <property type="entry name" value="PAS"/>
    <property type="match status" value="1"/>
</dbReference>
<dbReference type="Pfam" id="PF00072">
    <property type="entry name" value="Response_reg"/>
    <property type="match status" value="1"/>
</dbReference>
<name>A0ABX9G964_9BURK</name>
<dbReference type="RefSeq" id="WP_088590866.1">
    <property type="nucleotide sequence ID" value="NZ_CADIJU010000016.1"/>
</dbReference>
<evidence type="ECO:0000256" key="4">
    <source>
        <dbReference type="PROSITE-ProRule" id="PRU00169"/>
    </source>
</evidence>
<dbReference type="Gene3D" id="3.40.50.2300">
    <property type="match status" value="1"/>
</dbReference>
<dbReference type="SUPFAM" id="SSF55874">
    <property type="entry name" value="ATPase domain of HSP90 chaperone/DNA topoisomerase II/histidine kinase"/>
    <property type="match status" value="1"/>
</dbReference>
<dbReference type="Proteomes" id="UP000252124">
    <property type="component" value="Unassembled WGS sequence"/>
</dbReference>
<dbReference type="CDD" id="cd00130">
    <property type="entry name" value="PAS"/>
    <property type="match status" value="1"/>
</dbReference>
<dbReference type="SMART" id="SM00448">
    <property type="entry name" value="REC"/>
    <property type="match status" value="1"/>
</dbReference>
<dbReference type="PROSITE" id="PS50109">
    <property type="entry name" value="HIS_KIN"/>
    <property type="match status" value="1"/>
</dbReference>
<dbReference type="Gene3D" id="1.10.287.130">
    <property type="match status" value="1"/>
</dbReference>
<reference evidence="9 10" key="1">
    <citation type="submission" date="2018-06" db="EMBL/GenBank/DDBJ databases">
        <title>Genomic Encyclopedia of Type Strains, Phase III (KMG-III): the genomes of soil and plant-associated and newly described type strains.</title>
        <authorList>
            <person name="Whitman W."/>
        </authorList>
    </citation>
    <scope>NUCLEOTIDE SEQUENCE [LARGE SCALE GENOMIC DNA]</scope>
    <source>
        <strain evidence="9 10">CECT 7342</strain>
    </source>
</reference>
<dbReference type="PRINTS" id="PR00344">
    <property type="entry name" value="BCTRLSENSOR"/>
</dbReference>
<keyword evidence="9" id="KW-0418">Kinase</keyword>
<evidence type="ECO:0000259" key="6">
    <source>
        <dbReference type="PROSITE" id="PS50110"/>
    </source>
</evidence>
<dbReference type="SMART" id="SM00387">
    <property type="entry name" value="HATPase_c"/>
    <property type="match status" value="1"/>
</dbReference>
<dbReference type="GeneID" id="99733149"/>
<sequence>MPPPTRANPALTLAGESRYRLLVEAVMDYAIYLVDTEGRITSWNRGAERFKGYASHEVIGRHFSLFYTDEDRLVGVPQKALETARREGRFEAEGWRVHKSGRKFWCSVVIDAIHDDDGNLLGFAKITRDITDKKKAQEDIDAAHDALHHAQKLEALGRLTGGVAHDFNNFLTTIRFATEMLSKPEVGNDKRKQLATLVAATVERASHLTAQLLAYSRRQPLKPARFEVRSCIDGMRDIFATTVGAAIRIEYQFPEHPLYICADPSQLENALLNIVINARDAMPTGGRLIVAVRRQISTLSAGDAIPTGLPCVEIELRDSGFGMTPEILSHVFEPFFTTKPADKGTGLGLSQVFGFAKQSGGDVRVSSEVGKGSAFTVLIPEDGLSGGLPGTTPASTDTPRTSQQRILLVEDDASVGAILRSLLEDIGHEVLLRPNAESALRLLERSNGGVDFMITDVEMAGLDGLELAKRVRQTWPHIRVALTTGADGRLRHAETQAFPLLPKPWSLELLIDVLKNN</sequence>
<dbReference type="PROSITE" id="PS50110">
    <property type="entry name" value="RESPONSE_REGULATORY"/>
    <property type="match status" value="1"/>
</dbReference>
<dbReference type="Pfam" id="PF02518">
    <property type="entry name" value="HATPase_c"/>
    <property type="match status" value="1"/>
</dbReference>
<dbReference type="EMBL" id="QNRM01000012">
    <property type="protein sequence ID" value="RBP15981.1"/>
    <property type="molecule type" value="Genomic_DNA"/>
</dbReference>
<dbReference type="EC" id="2.7.13.3" evidence="2"/>
<keyword evidence="3 4" id="KW-0597">Phosphoprotein</keyword>
<dbReference type="SMART" id="SM00388">
    <property type="entry name" value="HisKA"/>
    <property type="match status" value="1"/>
</dbReference>
<feature type="domain" description="PAC" evidence="8">
    <location>
        <begin position="90"/>
        <end position="142"/>
    </location>
</feature>
<keyword evidence="10" id="KW-1185">Reference proteome</keyword>
<dbReference type="InterPro" id="IPR036097">
    <property type="entry name" value="HisK_dim/P_sf"/>
</dbReference>
<evidence type="ECO:0000259" key="8">
    <source>
        <dbReference type="PROSITE" id="PS50113"/>
    </source>
</evidence>
<dbReference type="GO" id="GO:0016301">
    <property type="term" value="F:kinase activity"/>
    <property type="evidence" value="ECO:0007669"/>
    <property type="project" value="UniProtKB-KW"/>
</dbReference>
<evidence type="ECO:0000256" key="1">
    <source>
        <dbReference type="ARBA" id="ARBA00000085"/>
    </source>
</evidence>
<comment type="caution">
    <text evidence="9">The sequence shown here is derived from an EMBL/GenBank/DDBJ whole genome shotgun (WGS) entry which is preliminary data.</text>
</comment>
<dbReference type="Pfam" id="PF13426">
    <property type="entry name" value="PAS_9"/>
    <property type="match status" value="1"/>
</dbReference>